<comment type="caution">
    <text evidence="2">The sequence shown here is derived from an EMBL/GenBank/DDBJ whole genome shotgun (WGS) entry which is preliminary data.</text>
</comment>
<dbReference type="InterPro" id="IPR008407">
    <property type="entry name" value="Brnchd-chn_aa_trnsp_AzlD"/>
</dbReference>
<keyword evidence="3" id="KW-1185">Reference proteome</keyword>
<dbReference type="Proteomes" id="UP001268864">
    <property type="component" value="Unassembled WGS sequence"/>
</dbReference>
<reference evidence="2 3" key="1">
    <citation type="submission" date="2022-06" db="EMBL/GenBank/DDBJ databases">
        <title>Halomicroarcula sp. a new haloarchaeum isolate from saline soil.</title>
        <authorList>
            <person name="Strakova D."/>
            <person name="Galisteo C."/>
            <person name="Sanchez-Porro C."/>
            <person name="Ventosa A."/>
        </authorList>
    </citation>
    <scope>NUCLEOTIDE SEQUENCE [LARGE SCALE GENOMIC DNA]</scope>
    <source>
        <strain evidence="2 3">S3CR25-11</strain>
    </source>
</reference>
<organism evidence="2 3">
    <name type="scientific">Haloarcula onubensis</name>
    <dbReference type="NCBI Taxonomy" id="2950539"/>
    <lineage>
        <taxon>Archaea</taxon>
        <taxon>Methanobacteriati</taxon>
        <taxon>Methanobacteriota</taxon>
        <taxon>Stenosarchaea group</taxon>
        <taxon>Halobacteria</taxon>
        <taxon>Halobacteriales</taxon>
        <taxon>Haloarculaceae</taxon>
        <taxon>Haloarcula</taxon>
    </lineage>
</organism>
<evidence type="ECO:0000313" key="2">
    <source>
        <dbReference type="EMBL" id="MDS0280691.1"/>
    </source>
</evidence>
<sequence>MGSLAPSVVAVIAGMSLVTYATKAGGFWVLNRITISERVEAGLEVLPGAIIVAILAPELVAAGPAEWAASAVVLVVMVRTENVLLALLGGLAAVLAFRTVV</sequence>
<dbReference type="RefSeq" id="WP_310898537.1">
    <property type="nucleotide sequence ID" value="NZ_JAMQOS010000001.1"/>
</dbReference>
<protein>
    <submittedName>
        <fullName evidence="2">AzlD domain-containing protein</fullName>
    </submittedName>
</protein>
<keyword evidence="1" id="KW-0812">Transmembrane</keyword>
<feature type="transmembrane region" description="Helical" evidence="1">
    <location>
        <begin position="45"/>
        <end position="76"/>
    </location>
</feature>
<dbReference type="Pfam" id="PF05437">
    <property type="entry name" value="AzlD"/>
    <property type="match status" value="1"/>
</dbReference>
<feature type="transmembrane region" description="Helical" evidence="1">
    <location>
        <begin position="83"/>
        <end position="100"/>
    </location>
</feature>
<accession>A0ABU2FK17</accession>
<name>A0ABU2FK17_9EURY</name>
<keyword evidence="1" id="KW-1133">Transmembrane helix</keyword>
<evidence type="ECO:0000313" key="3">
    <source>
        <dbReference type="Proteomes" id="UP001268864"/>
    </source>
</evidence>
<gene>
    <name evidence="2" type="ORF">NDI86_01060</name>
</gene>
<dbReference type="EMBL" id="JAMQOS010000001">
    <property type="protein sequence ID" value="MDS0280691.1"/>
    <property type="molecule type" value="Genomic_DNA"/>
</dbReference>
<evidence type="ECO:0000256" key="1">
    <source>
        <dbReference type="SAM" id="Phobius"/>
    </source>
</evidence>
<proteinExistence type="predicted"/>
<keyword evidence="1" id="KW-0472">Membrane</keyword>